<evidence type="ECO:0000256" key="6">
    <source>
        <dbReference type="ARBA" id="ARBA00022756"/>
    </source>
</evidence>
<dbReference type="GO" id="GO:0008710">
    <property type="term" value="F:8-amino-7-oxononanoate synthase activity"/>
    <property type="evidence" value="ECO:0007669"/>
    <property type="project" value="UniProtKB-EC"/>
</dbReference>
<dbReference type="EC" id="2.3.1.47" evidence="9"/>
<dbReference type="Pfam" id="PF00155">
    <property type="entry name" value="Aminotran_1_2"/>
    <property type="match status" value="1"/>
</dbReference>
<evidence type="ECO:0000313" key="11">
    <source>
        <dbReference type="EMBL" id="MFC6378477.1"/>
    </source>
</evidence>
<dbReference type="PANTHER" id="PTHR13693:SF100">
    <property type="entry name" value="8-AMINO-7-OXONONANOATE SYNTHASE"/>
    <property type="match status" value="1"/>
</dbReference>
<evidence type="ECO:0000256" key="7">
    <source>
        <dbReference type="ARBA" id="ARBA00022898"/>
    </source>
</evidence>
<keyword evidence="11" id="KW-0012">Acyltransferase</keyword>
<evidence type="ECO:0000256" key="2">
    <source>
        <dbReference type="ARBA" id="ARBA00004746"/>
    </source>
</evidence>
<feature type="domain" description="Aminotransferase class I/classII large" evidence="10">
    <location>
        <begin position="40"/>
        <end position="378"/>
    </location>
</feature>
<dbReference type="EMBL" id="JBHSUB010000010">
    <property type="protein sequence ID" value="MFC6378477.1"/>
    <property type="molecule type" value="Genomic_DNA"/>
</dbReference>
<dbReference type="InterPro" id="IPR015421">
    <property type="entry name" value="PyrdxlP-dep_Trfase_major"/>
</dbReference>
<keyword evidence="12" id="KW-1185">Reference proteome</keyword>
<dbReference type="InterPro" id="IPR004723">
    <property type="entry name" value="AONS_Archaea/Proteobacteria"/>
</dbReference>
<name>A0ABW1W0Z1_9GAMM</name>
<comment type="subunit">
    <text evidence="4 9">Homodimer.</text>
</comment>
<dbReference type="PANTHER" id="PTHR13693">
    <property type="entry name" value="CLASS II AMINOTRANSFERASE/8-AMINO-7-OXONONANOATE SYNTHASE"/>
    <property type="match status" value="1"/>
</dbReference>
<feature type="binding site" evidence="9">
    <location>
        <position position="350"/>
    </location>
    <ligand>
        <name>substrate</name>
    </ligand>
</feature>
<keyword evidence="6 9" id="KW-0093">Biotin biosynthesis</keyword>
<evidence type="ECO:0000313" key="12">
    <source>
        <dbReference type="Proteomes" id="UP001596230"/>
    </source>
</evidence>
<comment type="caution">
    <text evidence="11">The sequence shown here is derived from an EMBL/GenBank/DDBJ whole genome shotgun (WGS) entry which is preliminary data.</text>
</comment>
<keyword evidence="7 9" id="KW-0663">Pyridoxal phosphate</keyword>
<feature type="binding site" evidence="9">
    <location>
        <position position="207"/>
    </location>
    <ligand>
        <name>pyridoxal 5'-phosphate</name>
        <dbReference type="ChEBI" id="CHEBI:597326"/>
    </ligand>
</feature>
<evidence type="ECO:0000256" key="3">
    <source>
        <dbReference type="ARBA" id="ARBA00010008"/>
    </source>
</evidence>
<dbReference type="InterPro" id="IPR001917">
    <property type="entry name" value="Aminotrans_II_pyridoxalP_BS"/>
</dbReference>
<evidence type="ECO:0000256" key="8">
    <source>
        <dbReference type="ARBA" id="ARBA00047715"/>
    </source>
</evidence>
<dbReference type="CDD" id="cd06454">
    <property type="entry name" value="KBL_like"/>
    <property type="match status" value="1"/>
</dbReference>
<comment type="function">
    <text evidence="9">Catalyzes the decarboxylative condensation of pimeloyl-[acyl-carrier protein] and L-alanine to produce 8-amino-7-oxononanoate (AON), [acyl-carrier protein], and carbon dioxide.</text>
</comment>
<dbReference type="InterPro" id="IPR022834">
    <property type="entry name" value="AONS_Proteobacteria"/>
</dbReference>
<evidence type="ECO:0000256" key="9">
    <source>
        <dbReference type="HAMAP-Rule" id="MF_01693"/>
    </source>
</evidence>
<accession>A0ABW1W0Z1</accession>
<dbReference type="SUPFAM" id="SSF53383">
    <property type="entry name" value="PLP-dependent transferases"/>
    <property type="match status" value="1"/>
</dbReference>
<feature type="binding site" evidence="9">
    <location>
        <position position="179"/>
    </location>
    <ligand>
        <name>pyridoxal 5'-phosphate</name>
        <dbReference type="ChEBI" id="CHEBI:597326"/>
    </ligand>
</feature>
<evidence type="ECO:0000259" key="10">
    <source>
        <dbReference type="Pfam" id="PF00155"/>
    </source>
</evidence>
<feature type="binding site" evidence="9">
    <location>
        <position position="21"/>
    </location>
    <ligand>
        <name>substrate</name>
    </ligand>
</feature>
<organism evidence="11 12">
    <name type="scientific">Tatumella terrea</name>
    <dbReference type="NCBI Taxonomy" id="419007"/>
    <lineage>
        <taxon>Bacteria</taxon>
        <taxon>Pseudomonadati</taxon>
        <taxon>Pseudomonadota</taxon>
        <taxon>Gammaproteobacteria</taxon>
        <taxon>Enterobacterales</taxon>
        <taxon>Erwiniaceae</taxon>
        <taxon>Tatumella</taxon>
    </lineage>
</organism>
<evidence type="ECO:0000256" key="5">
    <source>
        <dbReference type="ARBA" id="ARBA00022679"/>
    </source>
</evidence>
<keyword evidence="5 9" id="KW-0808">Transferase</keyword>
<comment type="pathway">
    <text evidence="2 9">Cofactor biosynthesis; biotin biosynthesis.</text>
</comment>
<gene>
    <name evidence="9 11" type="primary">bioF</name>
    <name evidence="11" type="ORF">ACFP9W_10355</name>
</gene>
<comment type="catalytic activity">
    <reaction evidence="8 9">
        <text>6-carboxyhexanoyl-[ACP] + L-alanine + H(+) = (8S)-8-amino-7-oxononanoate + holo-[ACP] + CO2</text>
        <dbReference type="Rhea" id="RHEA:42288"/>
        <dbReference type="Rhea" id="RHEA-COMP:9685"/>
        <dbReference type="Rhea" id="RHEA-COMP:9955"/>
        <dbReference type="ChEBI" id="CHEBI:15378"/>
        <dbReference type="ChEBI" id="CHEBI:16526"/>
        <dbReference type="ChEBI" id="CHEBI:57972"/>
        <dbReference type="ChEBI" id="CHEBI:64479"/>
        <dbReference type="ChEBI" id="CHEBI:78846"/>
        <dbReference type="ChEBI" id="CHEBI:149468"/>
        <dbReference type="EC" id="2.3.1.47"/>
    </reaction>
</comment>
<dbReference type="InterPro" id="IPR050087">
    <property type="entry name" value="AON_synthase_class-II"/>
</dbReference>
<feature type="binding site" evidence="9">
    <location>
        <position position="233"/>
    </location>
    <ligand>
        <name>pyridoxal 5'-phosphate</name>
        <dbReference type="ChEBI" id="CHEBI:597326"/>
    </ligand>
</feature>
<feature type="binding site" evidence="9">
    <location>
        <begin position="108"/>
        <end position="109"/>
    </location>
    <ligand>
        <name>pyridoxal 5'-phosphate</name>
        <dbReference type="ChEBI" id="CHEBI:597326"/>
    </ligand>
</feature>
<dbReference type="HAMAP" id="MF_01693">
    <property type="entry name" value="BioF_aminotrans_2"/>
    <property type="match status" value="1"/>
</dbReference>
<evidence type="ECO:0000256" key="4">
    <source>
        <dbReference type="ARBA" id="ARBA00011738"/>
    </source>
</evidence>
<dbReference type="Gene3D" id="3.40.640.10">
    <property type="entry name" value="Type I PLP-dependent aspartate aminotransferase-like (Major domain)"/>
    <property type="match status" value="1"/>
</dbReference>
<reference evidence="12" key="1">
    <citation type="journal article" date="2019" name="Int. J. Syst. Evol. Microbiol.">
        <title>The Global Catalogue of Microorganisms (GCM) 10K type strain sequencing project: providing services to taxonomists for standard genome sequencing and annotation.</title>
        <authorList>
            <consortium name="The Broad Institute Genomics Platform"/>
            <consortium name="The Broad Institute Genome Sequencing Center for Infectious Disease"/>
            <person name="Wu L."/>
            <person name="Ma J."/>
        </authorList>
    </citation>
    <scope>NUCLEOTIDE SEQUENCE [LARGE SCALE GENOMIC DNA]</scope>
    <source>
        <strain evidence="12">CGMCC 1.18518</strain>
    </source>
</reference>
<dbReference type="PROSITE" id="PS00599">
    <property type="entry name" value="AA_TRANSFER_CLASS_2"/>
    <property type="match status" value="1"/>
</dbReference>
<feature type="modified residue" description="N6-(pyridoxal phosphate)lysine" evidence="9">
    <location>
        <position position="236"/>
    </location>
</feature>
<protein>
    <recommendedName>
        <fullName evidence="9">8-amino-7-oxononanoate synthase</fullName>
        <shortName evidence="9">AONS</shortName>
        <ecNumber evidence="9">2.3.1.47</ecNumber>
    </recommendedName>
    <alternativeName>
        <fullName evidence="9">7-keto-8-amino-pelargonic acid synthase</fullName>
        <shortName evidence="9">7-KAP synthase</shortName>
        <shortName evidence="9">KAPA synthase</shortName>
    </alternativeName>
    <alternativeName>
        <fullName evidence="9">8-amino-7-ketopelargonate synthase</fullName>
    </alternativeName>
</protein>
<sequence>MSWQQRLSQELQQQQEAGLWRTRLPVTPLSGGRIRAGGKEFLHFSSNDYLGLSHHPEILSAWQQGLSQWGAGAGASGHVTGHTPAHQRLEYTLAGWLGFPRAILFQSGFAANQALIFSLAQGQDRLLADKLMHASLIEAAHLSPATLRRFRHNSLSSLTQLLRTPCDGETLIVTEGVFSMDGDQAPLAGLRQQADRSGSWLVVDDAHGLGVCGHQGRGSCSQQQIRPDILVVTFGKAVGISGAAILCGAEMADYLQQKARHLIYSTAMPPAQAVAIETALSLVASGDGLRQKLQQNIARFRQLAAELPWPLAPSESAIQPLIIGDNQAAQQLAMALRQSGIWVNAIRPPTVPPGSARLRITLSAAHLPEQIRQLAEQLYAAAR</sequence>
<dbReference type="Proteomes" id="UP001596230">
    <property type="component" value="Unassembled WGS sequence"/>
</dbReference>
<dbReference type="RefSeq" id="WP_385950701.1">
    <property type="nucleotide sequence ID" value="NZ_JBHSUB010000010.1"/>
</dbReference>
<dbReference type="InterPro" id="IPR015424">
    <property type="entry name" value="PyrdxlP-dep_Trfase"/>
</dbReference>
<comment type="similarity">
    <text evidence="3 9">Belongs to the class-II pyridoxal-phosphate-dependent aminotransferase family. BioF subfamily.</text>
</comment>
<proteinExistence type="inferred from homology"/>
<dbReference type="InterPro" id="IPR004839">
    <property type="entry name" value="Aminotransferase_I/II_large"/>
</dbReference>
<dbReference type="NCBIfam" id="TIGR00858">
    <property type="entry name" value="bioF"/>
    <property type="match status" value="1"/>
</dbReference>
<feature type="binding site" evidence="9">
    <location>
        <position position="133"/>
    </location>
    <ligand>
        <name>substrate</name>
    </ligand>
</feature>
<dbReference type="Gene3D" id="3.90.1150.10">
    <property type="entry name" value="Aspartate Aminotransferase, domain 1"/>
    <property type="match status" value="1"/>
</dbReference>
<comment type="cofactor">
    <cofactor evidence="1 9">
        <name>pyridoxal 5'-phosphate</name>
        <dbReference type="ChEBI" id="CHEBI:597326"/>
    </cofactor>
</comment>
<dbReference type="InterPro" id="IPR015422">
    <property type="entry name" value="PyrdxlP-dep_Trfase_small"/>
</dbReference>
<evidence type="ECO:0000256" key="1">
    <source>
        <dbReference type="ARBA" id="ARBA00001933"/>
    </source>
</evidence>